<organism evidence="9">
    <name type="scientific">Cyclophora tenuis</name>
    <name type="common">Marine diatom</name>
    <dbReference type="NCBI Taxonomy" id="216820"/>
    <lineage>
        <taxon>Eukaryota</taxon>
        <taxon>Sar</taxon>
        <taxon>Stramenopiles</taxon>
        <taxon>Ochrophyta</taxon>
        <taxon>Bacillariophyta</taxon>
        <taxon>Fragilariophyceae</taxon>
        <taxon>Fragilariophycidae</taxon>
        <taxon>Cyclophorales</taxon>
        <taxon>Cyclophoraceae</taxon>
        <taxon>Cyclophora</taxon>
    </lineage>
</organism>
<evidence type="ECO:0000256" key="7">
    <source>
        <dbReference type="SAM" id="Phobius"/>
    </source>
</evidence>
<evidence type="ECO:0000256" key="3">
    <source>
        <dbReference type="ARBA" id="ARBA00022475"/>
    </source>
</evidence>
<feature type="transmembrane region" description="Helical" evidence="7">
    <location>
        <begin position="191"/>
        <end position="209"/>
    </location>
</feature>
<feature type="transmembrane region" description="Helical" evidence="7">
    <location>
        <begin position="522"/>
        <end position="543"/>
    </location>
</feature>
<keyword evidence="6 7" id="KW-0472">Membrane</keyword>
<gene>
    <name evidence="9" type="ORF">CTEN0397_LOCUS4262</name>
</gene>
<feature type="transmembrane region" description="Helical" evidence="7">
    <location>
        <begin position="398"/>
        <end position="431"/>
    </location>
</feature>
<feature type="transmembrane region" description="Helical" evidence="7">
    <location>
        <begin position="563"/>
        <end position="587"/>
    </location>
</feature>
<sequence length="650" mass="71279">MTSSLYDEEVVADCAVDVPKPRKASSLRTWGPAMVAMALVIAVNAFLLGPTGGKIPALTEKHINRRNLAEARTQAVLSMEYDPVADAKRGRRIGERNLSEEEGGVLEYTRRRHRYLGEYVHIDVSGQFSFFGKLSVSFIYFCFWVFLMFPNWFLPIGRPGIALGGGLSMVVWRFILQIAGHGPFFDAERVIIMEPLFLLFGLMLTTIYLEKMERGGLFDKLRDSLDDPVNWKRSAKIMAMSTIGSAAVMNDSIVLIFSGVVVDLCVRHKVTNSLPYLLSLATTANIGSALTMTGNPQNILIVSLAYDDIGWLEFAGNMAIPVVAATFINSAMMFAYYGPELFPGSSGIVENFGVMFGGNRTPEMLAQEHAYYARQAAAKEGKEEDSSGSWSMWSRIQVVVVLLFLVCFAVGLDVCVTSICAGAILMCVASYKRQHYDPRPETVEYDADGNPLPPKKTYDIDGNEIQPEDEEIVTESETTLTEVDYGLLMLFIGQFILIGSFDDTGVPQAFFNVTMGSCAKQMTSVPCVYWFVIIITVLSNIASNVPVCQMLAATFPYASPYDWLQVSFSATIAGNLTMLGSAANMIVAFQAAKVGDRTFTSERHAPFGIPSTIGCLYAGTFLLSTFHFSPECSEKLGECDGDAANDDAVN</sequence>
<reference evidence="9" key="1">
    <citation type="submission" date="2021-01" db="EMBL/GenBank/DDBJ databases">
        <authorList>
            <person name="Corre E."/>
            <person name="Pelletier E."/>
            <person name="Niang G."/>
            <person name="Scheremetjew M."/>
            <person name="Finn R."/>
            <person name="Kale V."/>
            <person name="Holt S."/>
            <person name="Cochrane G."/>
            <person name="Meng A."/>
            <person name="Brown T."/>
            <person name="Cohen L."/>
        </authorList>
    </citation>
    <scope>NUCLEOTIDE SEQUENCE</scope>
    <source>
        <strain evidence="9">ECT3854</strain>
    </source>
</reference>
<evidence type="ECO:0000256" key="6">
    <source>
        <dbReference type="ARBA" id="ARBA00023136"/>
    </source>
</evidence>
<accession>A0A7S1GJ60</accession>
<protein>
    <recommendedName>
        <fullName evidence="8">Citrate transporter-like domain-containing protein</fullName>
    </recommendedName>
</protein>
<evidence type="ECO:0000256" key="2">
    <source>
        <dbReference type="ARBA" id="ARBA00022448"/>
    </source>
</evidence>
<dbReference type="AlphaFoldDB" id="A0A7S1GJ60"/>
<evidence type="ECO:0000256" key="1">
    <source>
        <dbReference type="ARBA" id="ARBA00004651"/>
    </source>
</evidence>
<keyword evidence="4 7" id="KW-0812">Transmembrane</keyword>
<dbReference type="GO" id="GO:0055085">
    <property type="term" value="P:transmembrane transport"/>
    <property type="evidence" value="ECO:0007669"/>
    <property type="project" value="InterPro"/>
</dbReference>
<feature type="domain" description="Citrate transporter-like" evidence="8">
    <location>
        <begin position="476"/>
        <end position="553"/>
    </location>
</feature>
<evidence type="ECO:0000259" key="8">
    <source>
        <dbReference type="Pfam" id="PF03600"/>
    </source>
</evidence>
<proteinExistence type="predicted"/>
<feature type="transmembrane region" description="Helical" evidence="7">
    <location>
        <begin position="29"/>
        <end position="48"/>
    </location>
</feature>
<dbReference type="PANTHER" id="PTHR43302:SF5">
    <property type="entry name" value="TRANSPORTER ARSB-RELATED"/>
    <property type="match status" value="1"/>
</dbReference>
<dbReference type="EMBL" id="HBFW01006576">
    <property type="protein sequence ID" value="CAD8933233.1"/>
    <property type="molecule type" value="Transcribed_RNA"/>
</dbReference>
<dbReference type="PANTHER" id="PTHR43302">
    <property type="entry name" value="TRANSPORTER ARSB-RELATED"/>
    <property type="match status" value="1"/>
</dbReference>
<evidence type="ECO:0000256" key="4">
    <source>
        <dbReference type="ARBA" id="ARBA00022692"/>
    </source>
</evidence>
<dbReference type="InterPro" id="IPR004680">
    <property type="entry name" value="Cit_transptr-like_dom"/>
</dbReference>
<feature type="transmembrane region" description="Helical" evidence="7">
    <location>
        <begin position="160"/>
        <end position="179"/>
    </location>
</feature>
<keyword evidence="3" id="KW-1003">Cell membrane</keyword>
<evidence type="ECO:0000313" key="9">
    <source>
        <dbReference type="EMBL" id="CAD8933233.1"/>
    </source>
</evidence>
<evidence type="ECO:0000256" key="5">
    <source>
        <dbReference type="ARBA" id="ARBA00022989"/>
    </source>
</evidence>
<keyword evidence="2" id="KW-0813">Transport</keyword>
<dbReference type="GO" id="GO:0005886">
    <property type="term" value="C:plasma membrane"/>
    <property type="evidence" value="ECO:0007669"/>
    <property type="project" value="UniProtKB-SubCell"/>
</dbReference>
<comment type="subcellular location">
    <subcellularLocation>
        <location evidence="1">Cell membrane</location>
        <topology evidence="1">Multi-pass membrane protein</topology>
    </subcellularLocation>
</comment>
<name>A0A7S1GJ60_CYCTE</name>
<feature type="transmembrane region" description="Helical" evidence="7">
    <location>
        <begin position="314"/>
        <end position="337"/>
    </location>
</feature>
<keyword evidence="5 7" id="KW-1133">Transmembrane helix</keyword>
<feature type="transmembrane region" description="Helical" evidence="7">
    <location>
        <begin position="134"/>
        <end position="154"/>
    </location>
</feature>
<dbReference type="Pfam" id="PF03600">
    <property type="entry name" value="CitMHS"/>
    <property type="match status" value="2"/>
</dbReference>
<feature type="domain" description="Citrate transporter-like" evidence="8">
    <location>
        <begin position="151"/>
        <end position="426"/>
    </location>
</feature>